<evidence type="ECO:0000259" key="1">
    <source>
        <dbReference type="SMART" id="SM01321"/>
    </source>
</evidence>
<keyword evidence="3" id="KW-1185">Reference proteome</keyword>
<dbReference type="Proteomes" id="UP000248168">
    <property type="component" value="Unassembled WGS sequence"/>
</dbReference>
<dbReference type="RefSeq" id="WP_121987621.1">
    <property type="nucleotide sequence ID" value="NZ_OUNR01000001.1"/>
</dbReference>
<dbReference type="AlphaFoldDB" id="A0A330KZT0"/>
<proteinExistence type="predicted"/>
<dbReference type="SUPFAM" id="SSF143422">
    <property type="entry name" value="Transposase IS200-like"/>
    <property type="match status" value="1"/>
</dbReference>
<dbReference type="EMBL" id="OUNR01000001">
    <property type="protein sequence ID" value="SPP63008.1"/>
    <property type="molecule type" value="Genomic_DNA"/>
</dbReference>
<dbReference type="InterPro" id="IPR002686">
    <property type="entry name" value="Transposase_17"/>
</dbReference>
<dbReference type="InterPro" id="IPR036515">
    <property type="entry name" value="Transposase_17_sf"/>
</dbReference>
<sequence length="91" mass="10798">MGRPLRAASGNVVYHVLNRANARRTLFEDDGDYAAFERVLVQACERLSMRLLAYCVMPNHWHLVAWPRQGRDLSRFMNWLTLTHTQRWRVE</sequence>
<accession>A0A330KZT0</accession>
<evidence type="ECO:0000313" key="3">
    <source>
        <dbReference type="Proteomes" id="UP000248168"/>
    </source>
</evidence>
<dbReference type="SMART" id="SM01321">
    <property type="entry name" value="Y1_Tnp"/>
    <property type="match status" value="1"/>
</dbReference>
<dbReference type="InParanoid" id="A0A330KZT0"/>
<reference evidence="3" key="1">
    <citation type="submission" date="2018-04" db="EMBL/GenBank/DDBJ databases">
        <authorList>
            <person name="Lucker S."/>
            <person name="Sakoula D."/>
        </authorList>
    </citation>
    <scope>NUCLEOTIDE SEQUENCE [LARGE SCALE GENOMIC DNA]</scope>
</reference>
<gene>
    <name evidence="2" type="ORF">NITLEN_10094</name>
</gene>
<feature type="domain" description="Transposase IS200-like" evidence="1">
    <location>
        <begin position="9"/>
        <end position="91"/>
    </location>
</feature>
<dbReference type="PANTHER" id="PTHR34322">
    <property type="entry name" value="TRANSPOSASE, Y1_TNP DOMAIN-CONTAINING"/>
    <property type="match status" value="1"/>
</dbReference>
<dbReference type="Gene3D" id="3.30.70.1290">
    <property type="entry name" value="Transposase IS200-like"/>
    <property type="match status" value="1"/>
</dbReference>
<dbReference type="GO" id="GO:0004803">
    <property type="term" value="F:transposase activity"/>
    <property type="evidence" value="ECO:0007669"/>
    <property type="project" value="InterPro"/>
</dbReference>
<dbReference type="Pfam" id="PF01797">
    <property type="entry name" value="Y1_Tnp"/>
    <property type="match status" value="1"/>
</dbReference>
<evidence type="ECO:0000313" key="2">
    <source>
        <dbReference type="EMBL" id="SPP63008.1"/>
    </source>
</evidence>
<protein>
    <recommendedName>
        <fullName evidence="1">Transposase IS200-like domain-containing protein</fullName>
    </recommendedName>
</protein>
<name>A0A330KZT0_9BACT</name>
<dbReference type="PANTHER" id="PTHR34322:SF2">
    <property type="entry name" value="TRANSPOSASE IS200-LIKE DOMAIN-CONTAINING PROTEIN"/>
    <property type="match status" value="1"/>
</dbReference>
<organism evidence="2 3">
    <name type="scientific">Nitrospira lenta</name>
    <dbReference type="NCBI Taxonomy" id="1436998"/>
    <lineage>
        <taxon>Bacteria</taxon>
        <taxon>Pseudomonadati</taxon>
        <taxon>Nitrospirota</taxon>
        <taxon>Nitrospiria</taxon>
        <taxon>Nitrospirales</taxon>
        <taxon>Nitrospiraceae</taxon>
        <taxon>Nitrospira</taxon>
    </lineage>
</organism>
<dbReference type="GO" id="GO:0006313">
    <property type="term" value="P:DNA transposition"/>
    <property type="evidence" value="ECO:0007669"/>
    <property type="project" value="InterPro"/>
</dbReference>
<dbReference type="OrthoDB" id="9815051at2"/>
<dbReference type="GO" id="GO:0003677">
    <property type="term" value="F:DNA binding"/>
    <property type="evidence" value="ECO:0007669"/>
    <property type="project" value="InterPro"/>
</dbReference>